<dbReference type="CDD" id="cd00077">
    <property type="entry name" value="HDc"/>
    <property type="match status" value="1"/>
</dbReference>
<sequence length="885" mass="98744">MNAAAPAPWLLDTVALDRRVAAGDSPLHAFREALAQADAALAAAYENGRPVAELVAGRAAVVDALLQRLWARHLPPGPTLVAVGGYGRGELHPGSDLDILILLPEDSEPPREALEAFLTLLWDVGLEVGQSVRTVAECEQEARADITVATNLMEARLLAGDSALLEAMQAATGPDRIWGGRAFFEAKWEEQIARHRKYFDAAYNLEPNIKEGPGGLRDIQMVGWVAKRHFGADSLAALVDHGFLTAEEHAELVTGQHFLWRVRFGLHLLAGRREDRLLFDHQRTLAERFGYRDDDRRLAVEHFMKAYYRAITELSRLNELLLQLFQEEILLANDPAEPFALNERFQARRGFLEVRDPALFERHPCALLELFLVMARNPQLQGVRANTIRLIRRHLHLVGAEFRADPEARRLFLAFLRQPRGVTHELRRMHRHGVLGAYLPAFGAIVGQMQHDLYHVYTVDEHTLFVVRNLRRLTVPEFAHELPLASALMGEVERPELLYIAALFHDIAKGRGGDHSQLGAADAATFCRDHGLDEGDTALVAWLVENHLLFSMTAQRQDISDPDVVHTFTARMGDRRRLDYLYLLTVADIRATSPTVWNSWKDALLAELYHAARDAMARGPGHRLAAGEIADAHQAEARRLLRDHAIDPEALEALWNGLDADYFRRHNPDELVCHAHAILTATADEVPLLRFRQQTQRGGTELFIHAPADATIFVRTASVLEQLGLDVADARIFTTADGHALNSFTVLEEDGEPIHSGERLTEIGTALETALSNPVPPPADQRRPTRRQRHFPVATRVHFHEEPAHRRTMLQVESADRPGLLALIGEELLAAGVRIASAKIATFGERAEDVFFVTDAQGRPLRDPGQQEALADAIRTALEQEARTS</sequence>
<dbReference type="PROSITE" id="PS51831">
    <property type="entry name" value="HD"/>
    <property type="match status" value="1"/>
</dbReference>
<dbReference type="Pfam" id="PF08335">
    <property type="entry name" value="GlnD_UR_UTase"/>
    <property type="match status" value="1"/>
</dbReference>
<feature type="domain" description="ACT" evidence="9">
    <location>
        <begin position="809"/>
        <end position="885"/>
    </location>
</feature>
<dbReference type="InterPro" id="IPR002934">
    <property type="entry name" value="Polymerase_NTP_transf_dom"/>
</dbReference>
<dbReference type="NCBIfam" id="TIGR01693">
    <property type="entry name" value="UTase_glnD"/>
    <property type="match status" value="1"/>
</dbReference>
<dbReference type="GO" id="GO:0008773">
    <property type="term" value="F:[protein-PII] uridylyltransferase activity"/>
    <property type="evidence" value="ECO:0007669"/>
    <property type="project" value="UniProtKB-UniRule"/>
</dbReference>
<dbReference type="FunFam" id="1.10.3090.10:FF:000005">
    <property type="entry name" value="Bifunctional uridylyltransferase/uridylyl-removing enzyme"/>
    <property type="match status" value="1"/>
</dbReference>
<comment type="catalytic activity">
    <reaction evidence="8">
        <text>[protein-PII]-uridylyl-L-tyrosine + H2O = [protein-PII]-L-tyrosine + UMP + H(+)</text>
        <dbReference type="Rhea" id="RHEA:48600"/>
        <dbReference type="Rhea" id="RHEA-COMP:12147"/>
        <dbReference type="Rhea" id="RHEA-COMP:12148"/>
        <dbReference type="ChEBI" id="CHEBI:15377"/>
        <dbReference type="ChEBI" id="CHEBI:15378"/>
        <dbReference type="ChEBI" id="CHEBI:46858"/>
        <dbReference type="ChEBI" id="CHEBI:57865"/>
        <dbReference type="ChEBI" id="CHEBI:90602"/>
    </reaction>
</comment>
<dbReference type="GO" id="GO:0008081">
    <property type="term" value="F:phosphoric diester hydrolase activity"/>
    <property type="evidence" value="ECO:0007669"/>
    <property type="project" value="UniProtKB-UniRule"/>
</dbReference>
<feature type="domain" description="ACT" evidence="9">
    <location>
        <begin position="701"/>
        <end position="778"/>
    </location>
</feature>
<comment type="similarity">
    <text evidence="8">Belongs to the GlnD family.</text>
</comment>
<evidence type="ECO:0000259" key="10">
    <source>
        <dbReference type="PROSITE" id="PS51831"/>
    </source>
</evidence>
<dbReference type="PROSITE" id="PS51671">
    <property type="entry name" value="ACT"/>
    <property type="match status" value="2"/>
</dbReference>
<keyword evidence="12" id="KW-1185">Reference proteome</keyword>
<dbReference type="CDD" id="cd04900">
    <property type="entry name" value="ACT_UUR-like_1"/>
    <property type="match status" value="1"/>
</dbReference>
<dbReference type="Gene3D" id="1.20.120.330">
    <property type="entry name" value="Nucleotidyltransferases domain 2"/>
    <property type="match status" value="1"/>
</dbReference>
<organism evidence="11 12">
    <name type="scientific">Thiohalospira halophila DSM 15071</name>
    <dbReference type="NCBI Taxonomy" id="1123397"/>
    <lineage>
        <taxon>Bacteria</taxon>
        <taxon>Pseudomonadati</taxon>
        <taxon>Pseudomonadota</taxon>
        <taxon>Gammaproteobacteria</taxon>
        <taxon>Thiohalospirales</taxon>
        <taxon>Thiohalospiraceae</taxon>
        <taxon>Thiohalospira</taxon>
    </lineage>
</organism>
<dbReference type="SUPFAM" id="SSF55021">
    <property type="entry name" value="ACT-like"/>
    <property type="match status" value="1"/>
</dbReference>
<evidence type="ECO:0000259" key="9">
    <source>
        <dbReference type="PROSITE" id="PS51671"/>
    </source>
</evidence>
<dbReference type="GO" id="GO:0008893">
    <property type="term" value="F:guanosine-3',5'-bis(diphosphate) 3'-diphosphatase activity"/>
    <property type="evidence" value="ECO:0007669"/>
    <property type="project" value="UniProtKB-EC"/>
</dbReference>
<dbReference type="RefSeq" id="WP_240307990.1">
    <property type="nucleotide sequence ID" value="NZ_FOMJ01000001.1"/>
</dbReference>
<dbReference type="SMART" id="SM00471">
    <property type="entry name" value="HDc"/>
    <property type="match status" value="1"/>
</dbReference>
<dbReference type="EMBL" id="FOMJ01000001">
    <property type="protein sequence ID" value="SFD07203.1"/>
    <property type="molecule type" value="Genomic_DNA"/>
</dbReference>
<protein>
    <recommendedName>
        <fullName evidence="8">Bifunctional uridylyltransferase/uridylyl-removing enzyme</fullName>
        <shortName evidence="8">UTase/UR</shortName>
    </recommendedName>
    <alternativeName>
        <fullName evidence="8">Bifunctional [protein-PII] modification enzyme</fullName>
    </alternativeName>
    <alternativeName>
        <fullName evidence="8">Bifunctional nitrogen sensor protein</fullName>
    </alternativeName>
    <domain>
        <recommendedName>
            <fullName evidence="8">[Protein-PII] uridylyltransferase</fullName>
            <shortName evidence="8">PII uridylyltransferase</shortName>
            <shortName evidence="8">UTase</shortName>
            <ecNumber evidence="8">2.7.7.59</ecNumber>
        </recommendedName>
    </domain>
    <domain>
        <recommendedName>
            <fullName evidence="8">[Protein-PII]-UMP uridylyl-removing enzyme</fullName>
            <shortName evidence="8">UR</shortName>
            <ecNumber evidence="8">3.1.4.-</ecNumber>
        </recommendedName>
    </domain>
</protein>
<evidence type="ECO:0000256" key="1">
    <source>
        <dbReference type="ARBA" id="ARBA00022679"/>
    </source>
</evidence>
<feature type="region of interest" description="Uridylyltransferase" evidence="8">
    <location>
        <begin position="1"/>
        <end position="340"/>
    </location>
</feature>
<dbReference type="PIRSF" id="PIRSF006288">
    <property type="entry name" value="PII_uridyltransf"/>
    <property type="match status" value="1"/>
</dbReference>
<dbReference type="Pfam" id="PF01909">
    <property type="entry name" value="NTP_transf_2"/>
    <property type="match status" value="1"/>
</dbReference>
<keyword evidence="6 8" id="KW-0511">Multifunctional enzyme</keyword>
<dbReference type="InterPro" id="IPR045865">
    <property type="entry name" value="ACT-like_dom_sf"/>
</dbReference>
<evidence type="ECO:0000256" key="5">
    <source>
        <dbReference type="ARBA" id="ARBA00022842"/>
    </source>
</evidence>
<dbReference type="SUPFAM" id="SSF81301">
    <property type="entry name" value="Nucleotidyltransferase"/>
    <property type="match status" value="1"/>
</dbReference>
<dbReference type="EC" id="2.7.7.59" evidence="8"/>
<accession>A0A1I1PJP9</accession>
<comment type="caution">
    <text evidence="8">Lacks conserved residue(s) required for the propagation of feature annotation.</text>
</comment>
<dbReference type="HAMAP" id="MF_00277">
    <property type="entry name" value="PII_uridylyl_transf"/>
    <property type="match status" value="1"/>
</dbReference>
<comment type="catalytic activity">
    <reaction evidence="7">
        <text>guanosine 3',5'-bis(diphosphate) + H2O = GDP + diphosphate + H(+)</text>
        <dbReference type="Rhea" id="RHEA:14253"/>
        <dbReference type="ChEBI" id="CHEBI:15377"/>
        <dbReference type="ChEBI" id="CHEBI:15378"/>
        <dbReference type="ChEBI" id="CHEBI:33019"/>
        <dbReference type="ChEBI" id="CHEBI:58189"/>
        <dbReference type="ChEBI" id="CHEBI:77828"/>
        <dbReference type="EC" id="3.1.7.2"/>
    </reaction>
</comment>
<dbReference type="InterPro" id="IPR010043">
    <property type="entry name" value="UTase/UR"/>
</dbReference>
<dbReference type="Pfam" id="PF01966">
    <property type="entry name" value="HD"/>
    <property type="match status" value="1"/>
</dbReference>
<proteinExistence type="inferred from homology"/>
<comment type="domain">
    <text evidence="8">Has four distinct domains: an N-terminal nucleotidyltransferase (NT) domain responsible for UTase activity, a central HD domain that encodes UR activity, and two C-terminal ACT domains that seem to have a role in glutamine sensing.</text>
</comment>
<dbReference type="PANTHER" id="PTHR47320">
    <property type="entry name" value="BIFUNCTIONAL URIDYLYLTRANSFERASE/URIDYLYL-REMOVING ENZYME"/>
    <property type="match status" value="1"/>
</dbReference>
<evidence type="ECO:0000313" key="12">
    <source>
        <dbReference type="Proteomes" id="UP000198611"/>
    </source>
</evidence>
<keyword evidence="5 8" id="KW-0460">Magnesium</keyword>
<dbReference type="SUPFAM" id="SSF81593">
    <property type="entry name" value="Nucleotidyltransferase substrate binding subunit/domain"/>
    <property type="match status" value="1"/>
</dbReference>
<reference evidence="11 12" key="1">
    <citation type="submission" date="2016-10" db="EMBL/GenBank/DDBJ databases">
        <authorList>
            <person name="de Groot N.N."/>
        </authorList>
    </citation>
    <scope>NUCLEOTIDE SEQUENCE [LARGE SCALE GENOMIC DNA]</scope>
    <source>
        <strain evidence="11 12">HL3</strain>
    </source>
</reference>
<evidence type="ECO:0000256" key="6">
    <source>
        <dbReference type="ARBA" id="ARBA00023268"/>
    </source>
</evidence>
<dbReference type="GO" id="GO:0006808">
    <property type="term" value="P:regulation of nitrogen utilization"/>
    <property type="evidence" value="ECO:0007669"/>
    <property type="project" value="UniProtKB-UniRule"/>
</dbReference>
<dbReference type="InterPro" id="IPR003607">
    <property type="entry name" value="HD/PDEase_dom"/>
</dbReference>
<evidence type="ECO:0000256" key="4">
    <source>
        <dbReference type="ARBA" id="ARBA00022801"/>
    </source>
</evidence>
<dbReference type="SUPFAM" id="SSF109604">
    <property type="entry name" value="HD-domain/PDEase-like"/>
    <property type="match status" value="1"/>
</dbReference>
<evidence type="ECO:0000256" key="7">
    <source>
        <dbReference type="ARBA" id="ARBA00047968"/>
    </source>
</evidence>
<name>A0A1I1PJP9_9GAMM</name>
<dbReference type="PANTHER" id="PTHR47320:SF1">
    <property type="entry name" value="BIFUNCTIONAL URIDYLYLTRANSFERASE_URIDYLYL-REMOVING ENZYME"/>
    <property type="match status" value="1"/>
</dbReference>
<dbReference type="InterPro" id="IPR002912">
    <property type="entry name" value="ACT_dom"/>
</dbReference>
<comment type="cofactor">
    <cofactor evidence="8">
        <name>Mg(2+)</name>
        <dbReference type="ChEBI" id="CHEBI:18420"/>
    </cofactor>
</comment>
<evidence type="ECO:0000256" key="2">
    <source>
        <dbReference type="ARBA" id="ARBA00022695"/>
    </source>
</evidence>
<evidence type="ECO:0000256" key="3">
    <source>
        <dbReference type="ARBA" id="ARBA00022737"/>
    </source>
</evidence>
<comment type="activity regulation">
    <text evidence="8">Uridylyltransferase (UTase) activity is inhibited by glutamine, while glutamine activates uridylyl-removing (UR) activity.</text>
</comment>
<dbReference type="InterPro" id="IPR043519">
    <property type="entry name" value="NT_sf"/>
</dbReference>
<comment type="function">
    <text evidence="8">Modifies, by uridylylation and deuridylylation, the PII regulatory proteins (GlnB and homologs), in response to the nitrogen status of the cell that GlnD senses through the glutamine level. Under low glutamine levels, catalyzes the conversion of the PII proteins and UTP to PII-UMP and PPi, while under higher glutamine levels, GlnD hydrolyzes PII-UMP to PII and UMP (deuridylylation). Thus, controls uridylylation state and activity of the PII proteins, and plays an important role in the regulation of nitrogen metabolism.</text>
</comment>
<dbReference type="EC" id="3.1.4.-" evidence="8"/>
<keyword evidence="1 8" id="KW-0808">Transferase</keyword>
<dbReference type="Gene3D" id="1.10.3210.10">
    <property type="entry name" value="Hypothetical protein af1432"/>
    <property type="match status" value="1"/>
</dbReference>
<dbReference type="CDD" id="cd04899">
    <property type="entry name" value="ACT_ACR-UUR-like_2"/>
    <property type="match status" value="1"/>
</dbReference>
<dbReference type="CDD" id="cd05401">
    <property type="entry name" value="NT_GlnE_GlnD_like"/>
    <property type="match status" value="1"/>
</dbReference>
<keyword evidence="3" id="KW-0677">Repeat</keyword>
<gene>
    <name evidence="8" type="primary">glnD</name>
    <name evidence="11" type="ORF">SAMN05660831_00709</name>
</gene>
<keyword evidence="2 8" id="KW-0548">Nucleotidyltransferase</keyword>
<dbReference type="InterPro" id="IPR013546">
    <property type="entry name" value="PII_UdlTrfase/GS_AdlTrfase"/>
</dbReference>
<comment type="catalytic activity">
    <reaction evidence="8">
        <text>[protein-PII]-L-tyrosine + UTP = [protein-PII]-uridylyl-L-tyrosine + diphosphate</text>
        <dbReference type="Rhea" id="RHEA:13673"/>
        <dbReference type="Rhea" id="RHEA-COMP:12147"/>
        <dbReference type="Rhea" id="RHEA-COMP:12148"/>
        <dbReference type="ChEBI" id="CHEBI:33019"/>
        <dbReference type="ChEBI" id="CHEBI:46398"/>
        <dbReference type="ChEBI" id="CHEBI:46858"/>
        <dbReference type="ChEBI" id="CHEBI:90602"/>
        <dbReference type="EC" id="2.7.7.59"/>
    </reaction>
</comment>
<feature type="domain" description="HD" evidence="10">
    <location>
        <begin position="459"/>
        <end position="581"/>
    </location>
</feature>
<keyword evidence="4 8" id="KW-0378">Hydrolase</keyword>
<dbReference type="Proteomes" id="UP000198611">
    <property type="component" value="Unassembled WGS sequence"/>
</dbReference>
<dbReference type="AlphaFoldDB" id="A0A1I1PJP9"/>
<dbReference type="InterPro" id="IPR006674">
    <property type="entry name" value="HD_domain"/>
</dbReference>
<dbReference type="STRING" id="1123397.SAMN05660831_00709"/>
<evidence type="ECO:0000313" key="11">
    <source>
        <dbReference type="EMBL" id="SFD07203.1"/>
    </source>
</evidence>
<evidence type="ECO:0000256" key="8">
    <source>
        <dbReference type="HAMAP-Rule" id="MF_00277"/>
    </source>
</evidence>